<dbReference type="Proteomes" id="UP001292079">
    <property type="component" value="Unassembled WGS sequence"/>
</dbReference>
<evidence type="ECO:0000313" key="2">
    <source>
        <dbReference type="EMBL" id="KAK4469643.1"/>
    </source>
</evidence>
<sequence length="162" mass="18787">MNSYSSNSLTMSTNYLLSSMNSLSSNEMNRNNLSNYSINKCWIHLSVDRLADFHWWAYACSGLLLPCLLFFLDLSLREGCWQALQYKTKSNQNIHSMKLFTDNNQQQSNVTDSQYRNIGKYINNQHRKSSISYANNIESINKLLKHQEIEMISTVLHTKTST</sequence>
<keyword evidence="1" id="KW-0472">Membrane</keyword>
<organism evidence="2 3">
    <name type="scientific">Schistosoma mekongi</name>
    <name type="common">Parasitic worm</name>
    <dbReference type="NCBI Taxonomy" id="38744"/>
    <lineage>
        <taxon>Eukaryota</taxon>
        <taxon>Metazoa</taxon>
        <taxon>Spiralia</taxon>
        <taxon>Lophotrochozoa</taxon>
        <taxon>Platyhelminthes</taxon>
        <taxon>Trematoda</taxon>
        <taxon>Digenea</taxon>
        <taxon>Strigeidida</taxon>
        <taxon>Schistosomatoidea</taxon>
        <taxon>Schistosomatidae</taxon>
        <taxon>Schistosoma</taxon>
    </lineage>
</organism>
<evidence type="ECO:0000256" key="1">
    <source>
        <dbReference type="SAM" id="Phobius"/>
    </source>
</evidence>
<dbReference type="AlphaFoldDB" id="A0AAE2D314"/>
<name>A0AAE2D314_SCHME</name>
<comment type="caution">
    <text evidence="2">The sequence shown here is derived from an EMBL/GenBank/DDBJ whole genome shotgun (WGS) entry which is preliminary data.</text>
</comment>
<evidence type="ECO:0000313" key="3">
    <source>
        <dbReference type="Proteomes" id="UP001292079"/>
    </source>
</evidence>
<reference evidence="2" key="2">
    <citation type="journal article" date="2023" name="Infect Dis Poverty">
        <title>Chromosome-scale genome of the human blood fluke Schistosoma mekongi and its implications for public health.</title>
        <authorList>
            <person name="Zhou M."/>
            <person name="Xu L."/>
            <person name="Xu D."/>
            <person name="Chen W."/>
            <person name="Khan J."/>
            <person name="Hu Y."/>
            <person name="Huang H."/>
            <person name="Wei H."/>
            <person name="Zhang Y."/>
            <person name="Chusongsang P."/>
            <person name="Tanasarnprasert K."/>
            <person name="Hu X."/>
            <person name="Limpanont Y."/>
            <person name="Lv Z."/>
        </authorList>
    </citation>
    <scope>NUCLEOTIDE SEQUENCE</scope>
    <source>
        <strain evidence="2">LV_2022a</strain>
    </source>
</reference>
<keyword evidence="1" id="KW-1133">Transmembrane helix</keyword>
<feature type="transmembrane region" description="Helical" evidence="1">
    <location>
        <begin position="55"/>
        <end position="76"/>
    </location>
</feature>
<proteinExistence type="predicted"/>
<reference evidence="2" key="1">
    <citation type="submission" date="2022-04" db="EMBL/GenBank/DDBJ databases">
        <authorList>
            <person name="Xu L."/>
            <person name="Lv Z."/>
        </authorList>
    </citation>
    <scope>NUCLEOTIDE SEQUENCE</scope>
    <source>
        <strain evidence="2">LV_2022a</strain>
    </source>
</reference>
<keyword evidence="1" id="KW-0812">Transmembrane</keyword>
<keyword evidence="3" id="KW-1185">Reference proteome</keyword>
<protein>
    <submittedName>
        <fullName evidence="2">Uncharacterized protein</fullName>
    </submittedName>
</protein>
<accession>A0AAE2D314</accession>
<gene>
    <name evidence="2" type="ORF">MN116_006611</name>
</gene>
<dbReference type="EMBL" id="JALJAT010000005">
    <property type="protein sequence ID" value="KAK4469643.1"/>
    <property type="molecule type" value="Genomic_DNA"/>
</dbReference>